<evidence type="ECO:0000256" key="1">
    <source>
        <dbReference type="ARBA" id="ARBA00022630"/>
    </source>
</evidence>
<evidence type="ECO:0000313" key="5">
    <source>
        <dbReference type="Proteomes" id="UP000464468"/>
    </source>
</evidence>
<sequence>MAARLADWAMAAKSGGGRVWMQINHPGRQTPIHVNPRPKAPSAVPVALPGKRFGAPVPLDEAEIAALIAGFATAAHAAADAGFDGVQIHAAHGYLLSQFLSPRANRRTDQYGGSLENRARMLIATVRAVRAALPGGQTVSVKLNSADFQKDGFAFEDSLRVAAWLADEGVDLLEISGGSYEQPRMMALDGLERPVEPIAGSTRAREAYFLDFARAMRSGRTPPLMVTGGFRTAAAMAGALADGIALIGIGRPMCADPLGPARLLAGSDEMLARIEDRLRIGPGIFGPASPLRMVKALNGFAVMSWYYQQIRRMGAGQMPDADQSVLGALIAEQRTDRALIGR</sequence>
<dbReference type="InterPro" id="IPR001155">
    <property type="entry name" value="OxRdtase_FMN_N"/>
</dbReference>
<dbReference type="GO" id="GO:0010181">
    <property type="term" value="F:FMN binding"/>
    <property type="evidence" value="ECO:0007669"/>
    <property type="project" value="InterPro"/>
</dbReference>
<dbReference type="GO" id="GO:0016491">
    <property type="term" value="F:oxidoreductase activity"/>
    <property type="evidence" value="ECO:0007669"/>
    <property type="project" value="UniProtKB-KW"/>
</dbReference>
<evidence type="ECO:0000313" key="4">
    <source>
        <dbReference type="EMBL" id="QHL90886.1"/>
    </source>
</evidence>
<reference evidence="4 5" key="1">
    <citation type="submission" date="2020-01" db="EMBL/GenBank/DDBJ databases">
        <title>Sphingomonas sp. C33 whole genome sequece.</title>
        <authorList>
            <person name="Park C."/>
        </authorList>
    </citation>
    <scope>NUCLEOTIDE SEQUENCE [LARGE SCALE GENOMIC DNA]</scope>
    <source>
        <strain evidence="4 5">C33</strain>
    </source>
</reference>
<keyword evidence="2" id="KW-0560">Oxidoreductase</keyword>
<dbReference type="AlphaFoldDB" id="A0A7Z2S804"/>
<dbReference type="KEGG" id="schy:GVO57_08715"/>
<evidence type="ECO:0000259" key="3">
    <source>
        <dbReference type="Pfam" id="PF00724"/>
    </source>
</evidence>
<protein>
    <submittedName>
        <fullName evidence="4">NADH:flavin oxidoreductase</fullName>
    </submittedName>
</protein>
<feature type="domain" description="NADH:flavin oxidoreductase/NADH oxidase N-terminal" evidence="3">
    <location>
        <begin position="11"/>
        <end position="262"/>
    </location>
</feature>
<dbReference type="InterPro" id="IPR051799">
    <property type="entry name" value="NADH_flavin_oxidoreductase"/>
</dbReference>
<dbReference type="Proteomes" id="UP000464468">
    <property type="component" value="Chromosome"/>
</dbReference>
<keyword evidence="1" id="KW-0285">Flavoprotein</keyword>
<dbReference type="PANTHER" id="PTHR43656:SF2">
    <property type="entry name" value="BINDING OXIDOREDUCTASE, PUTATIVE (AFU_ORTHOLOGUE AFUA_2G08260)-RELATED"/>
    <property type="match status" value="1"/>
</dbReference>
<dbReference type="SUPFAM" id="SSF51395">
    <property type="entry name" value="FMN-linked oxidoreductases"/>
    <property type="match status" value="1"/>
</dbReference>
<proteinExistence type="predicted"/>
<name>A0A7Z2S804_9SPHN</name>
<dbReference type="InterPro" id="IPR013785">
    <property type="entry name" value="Aldolase_TIM"/>
</dbReference>
<organism evidence="4 5">
    <name type="scientific">Sphingomonas changnyeongensis</name>
    <dbReference type="NCBI Taxonomy" id="2698679"/>
    <lineage>
        <taxon>Bacteria</taxon>
        <taxon>Pseudomonadati</taxon>
        <taxon>Pseudomonadota</taxon>
        <taxon>Alphaproteobacteria</taxon>
        <taxon>Sphingomonadales</taxon>
        <taxon>Sphingomonadaceae</taxon>
        <taxon>Sphingomonas</taxon>
    </lineage>
</organism>
<dbReference type="EMBL" id="CP047895">
    <property type="protein sequence ID" value="QHL90886.1"/>
    <property type="molecule type" value="Genomic_DNA"/>
</dbReference>
<dbReference type="Gene3D" id="3.20.20.70">
    <property type="entry name" value="Aldolase class I"/>
    <property type="match status" value="1"/>
</dbReference>
<dbReference type="RefSeq" id="WP_160592813.1">
    <property type="nucleotide sequence ID" value="NZ_CP047895.1"/>
</dbReference>
<gene>
    <name evidence="4" type="ORF">GVO57_08715</name>
</gene>
<dbReference type="PANTHER" id="PTHR43656">
    <property type="entry name" value="BINDING OXIDOREDUCTASE, PUTATIVE (AFU_ORTHOLOGUE AFUA_2G08260)-RELATED"/>
    <property type="match status" value="1"/>
</dbReference>
<dbReference type="Pfam" id="PF00724">
    <property type="entry name" value="Oxidored_FMN"/>
    <property type="match status" value="1"/>
</dbReference>
<keyword evidence="5" id="KW-1185">Reference proteome</keyword>
<evidence type="ECO:0000256" key="2">
    <source>
        <dbReference type="ARBA" id="ARBA00023002"/>
    </source>
</evidence>
<accession>A0A7Z2S804</accession>